<feature type="domain" description="Putative phage metallopeptidase" evidence="1">
    <location>
        <begin position="4"/>
        <end position="130"/>
    </location>
</feature>
<proteinExistence type="predicted"/>
<sequence length="158" mass="18327">MARYYEADESVRNMMDEVIDERFPNLRPAGIKILMDNKLKIDKLTQRMTFASIKSANEVERFLTKDGHHIGGFDYIMFINDLVWELANVEDKKRIISHELRHGFVDEKGNYKVIRHDIEDFHAEIKINEGDPMWAQALGTVAMAKHDQMKAEAKATGF</sequence>
<dbReference type="EMBL" id="LAZR01006881">
    <property type="protein sequence ID" value="KKM89030.1"/>
    <property type="molecule type" value="Genomic_DNA"/>
</dbReference>
<name>A0A0F9NJL9_9ZZZZ</name>
<gene>
    <name evidence="2" type="ORF">LCGC14_1252790</name>
</gene>
<dbReference type="AlphaFoldDB" id="A0A0F9NJL9"/>
<accession>A0A0F9NJL9</accession>
<evidence type="ECO:0000313" key="2">
    <source>
        <dbReference type="EMBL" id="KKM89030.1"/>
    </source>
</evidence>
<comment type="caution">
    <text evidence="2">The sequence shown here is derived from an EMBL/GenBank/DDBJ whole genome shotgun (WGS) entry which is preliminary data.</text>
</comment>
<reference evidence="2" key="1">
    <citation type="journal article" date="2015" name="Nature">
        <title>Complex archaea that bridge the gap between prokaryotes and eukaryotes.</title>
        <authorList>
            <person name="Spang A."/>
            <person name="Saw J.H."/>
            <person name="Jorgensen S.L."/>
            <person name="Zaremba-Niedzwiedzka K."/>
            <person name="Martijn J."/>
            <person name="Lind A.E."/>
            <person name="van Eijk R."/>
            <person name="Schleper C."/>
            <person name="Guy L."/>
            <person name="Ettema T.J."/>
        </authorList>
    </citation>
    <scope>NUCLEOTIDE SEQUENCE</scope>
</reference>
<dbReference type="Pfam" id="PF18894">
    <property type="entry name" value="PhageMetallopep"/>
    <property type="match status" value="1"/>
</dbReference>
<evidence type="ECO:0000259" key="1">
    <source>
        <dbReference type="Pfam" id="PF18894"/>
    </source>
</evidence>
<organism evidence="2">
    <name type="scientific">marine sediment metagenome</name>
    <dbReference type="NCBI Taxonomy" id="412755"/>
    <lineage>
        <taxon>unclassified sequences</taxon>
        <taxon>metagenomes</taxon>
        <taxon>ecological metagenomes</taxon>
    </lineage>
</organism>
<protein>
    <recommendedName>
        <fullName evidence="1">Putative phage metallopeptidase domain-containing protein</fullName>
    </recommendedName>
</protein>
<dbReference type="InterPro" id="IPR043998">
    <property type="entry name" value="Put_Metallopep"/>
</dbReference>